<keyword evidence="2" id="KW-1185">Reference proteome</keyword>
<dbReference type="AlphaFoldDB" id="A0A5B7EJL3"/>
<sequence>MNGYQNGIQCLKATTYRGEVFEQPSPVPRTSHYLTLLTAHRSSPTAPPDANTSLLVHLLAGGRPRHLNCARVTTLPCSSAVQ</sequence>
<protein>
    <submittedName>
        <fullName evidence="1">Uncharacterized protein</fullName>
    </submittedName>
</protein>
<evidence type="ECO:0000313" key="1">
    <source>
        <dbReference type="EMBL" id="MPC34690.1"/>
    </source>
</evidence>
<evidence type="ECO:0000313" key="2">
    <source>
        <dbReference type="Proteomes" id="UP000324222"/>
    </source>
</evidence>
<comment type="caution">
    <text evidence="1">The sequence shown here is derived from an EMBL/GenBank/DDBJ whole genome shotgun (WGS) entry which is preliminary data.</text>
</comment>
<name>A0A5B7EJL3_PORTR</name>
<reference evidence="1 2" key="1">
    <citation type="submission" date="2019-05" db="EMBL/GenBank/DDBJ databases">
        <title>Another draft genome of Portunus trituberculatus and its Hox gene families provides insights of decapod evolution.</title>
        <authorList>
            <person name="Jeong J.-H."/>
            <person name="Song I."/>
            <person name="Kim S."/>
            <person name="Choi T."/>
            <person name="Kim D."/>
            <person name="Ryu S."/>
            <person name="Kim W."/>
        </authorList>
    </citation>
    <scope>NUCLEOTIDE SEQUENCE [LARGE SCALE GENOMIC DNA]</scope>
    <source>
        <tissue evidence="1">Muscle</tissue>
    </source>
</reference>
<dbReference type="Proteomes" id="UP000324222">
    <property type="component" value="Unassembled WGS sequence"/>
</dbReference>
<accession>A0A5B7EJL3</accession>
<gene>
    <name evidence="1" type="ORF">E2C01_028089</name>
</gene>
<proteinExistence type="predicted"/>
<dbReference type="EMBL" id="VSRR010003105">
    <property type="protein sequence ID" value="MPC34690.1"/>
    <property type="molecule type" value="Genomic_DNA"/>
</dbReference>
<organism evidence="1 2">
    <name type="scientific">Portunus trituberculatus</name>
    <name type="common">Swimming crab</name>
    <name type="synonym">Neptunus trituberculatus</name>
    <dbReference type="NCBI Taxonomy" id="210409"/>
    <lineage>
        <taxon>Eukaryota</taxon>
        <taxon>Metazoa</taxon>
        <taxon>Ecdysozoa</taxon>
        <taxon>Arthropoda</taxon>
        <taxon>Crustacea</taxon>
        <taxon>Multicrustacea</taxon>
        <taxon>Malacostraca</taxon>
        <taxon>Eumalacostraca</taxon>
        <taxon>Eucarida</taxon>
        <taxon>Decapoda</taxon>
        <taxon>Pleocyemata</taxon>
        <taxon>Brachyura</taxon>
        <taxon>Eubrachyura</taxon>
        <taxon>Portunoidea</taxon>
        <taxon>Portunidae</taxon>
        <taxon>Portuninae</taxon>
        <taxon>Portunus</taxon>
    </lineage>
</organism>